<gene>
    <name evidence="3" type="ORF">AAFF_G00083510</name>
</gene>
<organism evidence="3 4">
    <name type="scientific">Aldrovandia affinis</name>
    <dbReference type="NCBI Taxonomy" id="143900"/>
    <lineage>
        <taxon>Eukaryota</taxon>
        <taxon>Metazoa</taxon>
        <taxon>Chordata</taxon>
        <taxon>Craniata</taxon>
        <taxon>Vertebrata</taxon>
        <taxon>Euteleostomi</taxon>
        <taxon>Actinopterygii</taxon>
        <taxon>Neopterygii</taxon>
        <taxon>Teleostei</taxon>
        <taxon>Notacanthiformes</taxon>
        <taxon>Halosauridae</taxon>
        <taxon>Aldrovandia</taxon>
    </lineage>
</organism>
<proteinExistence type="predicted"/>
<feature type="signal peptide" evidence="2">
    <location>
        <begin position="1"/>
        <end position="22"/>
    </location>
</feature>
<protein>
    <recommendedName>
        <fullName evidence="5">Secreted protein</fullName>
    </recommendedName>
</protein>
<name>A0AAD7RX56_9TELE</name>
<dbReference type="Proteomes" id="UP001221898">
    <property type="component" value="Unassembled WGS sequence"/>
</dbReference>
<evidence type="ECO:0000256" key="1">
    <source>
        <dbReference type="SAM" id="MobiDB-lite"/>
    </source>
</evidence>
<accession>A0AAD7RX56</accession>
<evidence type="ECO:0000313" key="3">
    <source>
        <dbReference type="EMBL" id="KAJ8392041.1"/>
    </source>
</evidence>
<evidence type="ECO:0008006" key="5">
    <source>
        <dbReference type="Google" id="ProtNLM"/>
    </source>
</evidence>
<feature type="region of interest" description="Disordered" evidence="1">
    <location>
        <begin position="126"/>
        <end position="176"/>
    </location>
</feature>
<keyword evidence="4" id="KW-1185">Reference proteome</keyword>
<evidence type="ECO:0000313" key="4">
    <source>
        <dbReference type="Proteomes" id="UP001221898"/>
    </source>
</evidence>
<dbReference type="AlphaFoldDB" id="A0AAD7RX56"/>
<reference evidence="3" key="1">
    <citation type="journal article" date="2023" name="Science">
        <title>Genome structures resolve the early diversification of teleost fishes.</title>
        <authorList>
            <person name="Parey E."/>
            <person name="Louis A."/>
            <person name="Montfort J."/>
            <person name="Bouchez O."/>
            <person name="Roques C."/>
            <person name="Iampietro C."/>
            <person name="Lluch J."/>
            <person name="Castinel A."/>
            <person name="Donnadieu C."/>
            <person name="Desvignes T."/>
            <person name="Floi Bucao C."/>
            <person name="Jouanno E."/>
            <person name="Wen M."/>
            <person name="Mejri S."/>
            <person name="Dirks R."/>
            <person name="Jansen H."/>
            <person name="Henkel C."/>
            <person name="Chen W.J."/>
            <person name="Zahm M."/>
            <person name="Cabau C."/>
            <person name="Klopp C."/>
            <person name="Thompson A.W."/>
            <person name="Robinson-Rechavi M."/>
            <person name="Braasch I."/>
            <person name="Lecointre G."/>
            <person name="Bobe J."/>
            <person name="Postlethwait J.H."/>
            <person name="Berthelot C."/>
            <person name="Roest Crollius H."/>
            <person name="Guiguen Y."/>
        </authorList>
    </citation>
    <scope>NUCLEOTIDE SEQUENCE</scope>
    <source>
        <strain evidence="3">NC1722</strain>
    </source>
</reference>
<evidence type="ECO:0000256" key="2">
    <source>
        <dbReference type="SAM" id="SignalP"/>
    </source>
</evidence>
<dbReference type="EMBL" id="JAINUG010000150">
    <property type="protein sequence ID" value="KAJ8392041.1"/>
    <property type="molecule type" value="Genomic_DNA"/>
</dbReference>
<comment type="caution">
    <text evidence="3">The sequence shown here is derived from an EMBL/GenBank/DDBJ whole genome shotgun (WGS) entry which is preliminary data.</text>
</comment>
<keyword evidence="2" id="KW-0732">Signal</keyword>
<feature type="chain" id="PRO_5042188856" description="Secreted protein" evidence="2">
    <location>
        <begin position="23"/>
        <end position="176"/>
    </location>
</feature>
<sequence length="176" mass="19383">MRGRSGLLAVVYAFLQLEIAGCFSGDHDRFMTAQHRRSEWPFLERTLDLGAGEGHRGPFHSLSHARISKLRPAAIVGSHFRQAPRGHGISLLARTDHEVQVENAPVSAQHTVTVERVWVRTGIDVPVPENAPPLPTSLRGSARPRSGEEGVINEDANGRLDPGQQPRHAIADRLKY</sequence>